<evidence type="ECO:0000313" key="2">
    <source>
        <dbReference type="Proteomes" id="UP000236291"/>
    </source>
</evidence>
<gene>
    <name evidence="1" type="ORF">L195_g064230</name>
</gene>
<name>A0A2K3KRR7_TRIPR</name>
<feature type="non-terminal residue" evidence="1">
    <location>
        <position position="1"/>
    </location>
</feature>
<dbReference type="EMBL" id="ASHM01239068">
    <property type="protein sequence ID" value="PNX68979.1"/>
    <property type="molecule type" value="Genomic_DNA"/>
</dbReference>
<comment type="caution">
    <text evidence="1">The sequence shown here is derived from an EMBL/GenBank/DDBJ whole genome shotgun (WGS) entry which is preliminary data.</text>
</comment>
<accession>A0A2K3KRR7</accession>
<dbReference type="Proteomes" id="UP000236291">
    <property type="component" value="Unassembled WGS sequence"/>
</dbReference>
<sequence>RRGVFKSQWFALLVFLGSGSLEQSAALLPACAGV</sequence>
<organism evidence="1 2">
    <name type="scientific">Trifolium pratense</name>
    <name type="common">Red clover</name>
    <dbReference type="NCBI Taxonomy" id="57577"/>
    <lineage>
        <taxon>Eukaryota</taxon>
        <taxon>Viridiplantae</taxon>
        <taxon>Streptophyta</taxon>
        <taxon>Embryophyta</taxon>
        <taxon>Tracheophyta</taxon>
        <taxon>Spermatophyta</taxon>
        <taxon>Magnoliopsida</taxon>
        <taxon>eudicotyledons</taxon>
        <taxon>Gunneridae</taxon>
        <taxon>Pentapetalae</taxon>
        <taxon>rosids</taxon>
        <taxon>fabids</taxon>
        <taxon>Fabales</taxon>
        <taxon>Fabaceae</taxon>
        <taxon>Papilionoideae</taxon>
        <taxon>50 kb inversion clade</taxon>
        <taxon>NPAAA clade</taxon>
        <taxon>Hologalegina</taxon>
        <taxon>IRL clade</taxon>
        <taxon>Trifolieae</taxon>
        <taxon>Trifolium</taxon>
    </lineage>
</organism>
<proteinExistence type="predicted"/>
<reference evidence="1 2" key="2">
    <citation type="journal article" date="2017" name="Front. Plant Sci.">
        <title>Gene Classification and Mining of Molecular Markers Useful in Red Clover (Trifolium pratense) Breeding.</title>
        <authorList>
            <person name="Istvanek J."/>
            <person name="Dluhosova J."/>
            <person name="Dluhos P."/>
            <person name="Patkova L."/>
            <person name="Nedelnik J."/>
            <person name="Repkova J."/>
        </authorList>
    </citation>
    <scope>NUCLEOTIDE SEQUENCE [LARGE SCALE GENOMIC DNA]</scope>
    <source>
        <strain evidence="2">cv. Tatra</strain>
        <tissue evidence="1">Young leaves</tissue>
    </source>
</reference>
<evidence type="ECO:0000313" key="1">
    <source>
        <dbReference type="EMBL" id="PNX68979.1"/>
    </source>
</evidence>
<reference evidence="1 2" key="1">
    <citation type="journal article" date="2014" name="Am. J. Bot.">
        <title>Genome assembly and annotation for red clover (Trifolium pratense; Fabaceae).</title>
        <authorList>
            <person name="Istvanek J."/>
            <person name="Jaros M."/>
            <person name="Krenek A."/>
            <person name="Repkova J."/>
        </authorList>
    </citation>
    <scope>NUCLEOTIDE SEQUENCE [LARGE SCALE GENOMIC DNA]</scope>
    <source>
        <strain evidence="2">cv. Tatra</strain>
        <tissue evidence="1">Young leaves</tissue>
    </source>
</reference>
<dbReference type="AlphaFoldDB" id="A0A2K3KRR7"/>
<protein>
    <submittedName>
        <fullName evidence="1">Uncharacterized protein</fullName>
    </submittedName>
</protein>